<dbReference type="PROSITE" id="PS50928">
    <property type="entry name" value="ABC_TM1"/>
    <property type="match status" value="1"/>
</dbReference>
<protein>
    <submittedName>
        <fullName evidence="11">ABC transporter permease subunit</fullName>
    </submittedName>
</protein>
<feature type="transmembrane region" description="Helical" evidence="9">
    <location>
        <begin position="41"/>
        <end position="63"/>
    </location>
</feature>
<name>A0A6I2M7K4_9BACI</name>
<keyword evidence="8 9" id="KW-0472">Membrane</keyword>
<dbReference type="InterPro" id="IPR000515">
    <property type="entry name" value="MetI-like"/>
</dbReference>
<accession>A0A6I2M7K4</accession>
<dbReference type="Proteomes" id="UP000441585">
    <property type="component" value="Unassembled WGS sequence"/>
</dbReference>
<dbReference type="FunFam" id="1.10.3720.10:FF:000001">
    <property type="entry name" value="Glycine betaine ABC transporter, permease"/>
    <property type="match status" value="1"/>
</dbReference>
<dbReference type="GO" id="GO:0006865">
    <property type="term" value="P:amino acid transport"/>
    <property type="evidence" value="ECO:0007669"/>
    <property type="project" value="UniProtKB-KW"/>
</dbReference>
<evidence type="ECO:0000256" key="5">
    <source>
        <dbReference type="ARBA" id="ARBA00022692"/>
    </source>
</evidence>
<dbReference type="SUPFAM" id="SSF161098">
    <property type="entry name" value="MetI-like"/>
    <property type="match status" value="1"/>
</dbReference>
<dbReference type="AlphaFoldDB" id="A0A6I2M7K4"/>
<dbReference type="GO" id="GO:0031460">
    <property type="term" value="P:glycine betaine transport"/>
    <property type="evidence" value="ECO:0007669"/>
    <property type="project" value="TreeGrafter"/>
</dbReference>
<dbReference type="PANTHER" id="PTHR47737:SF1">
    <property type="entry name" value="GLYCINE BETAINE_PROLINE BETAINE TRANSPORT SYSTEM PERMEASE PROTEIN PROW"/>
    <property type="match status" value="1"/>
</dbReference>
<keyword evidence="3 9" id="KW-0813">Transport</keyword>
<evidence type="ECO:0000256" key="2">
    <source>
        <dbReference type="ARBA" id="ARBA00007069"/>
    </source>
</evidence>
<evidence type="ECO:0000256" key="6">
    <source>
        <dbReference type="ARBA" id="ARBA00022970"/>
    </source>
</evidence>
<evidence type="ECO:0000313" key="11">
    <source>
        <dbReference type="EMBL" id="MRX53437.1"/>
    </source>
</evidence>
<feature type="transmembrane region" description="Helical" evidence="9">
    <location>
        <begin position="69"/>
        <end position="88"/>
    </location>
</feature>
<feature type="domain" description="ABC transmembrane type-1" evidence="10">
    <location>
        <begin position="91"/>
        <end position="270"/>
    </location>
</feature>
<dbReference type="GO" id="GO:0043190">
    <property type="term" value="C:ATP-binding cassette (ABC) transporter complex"/>
    <property type="evidence" value="ECO:0007669"/>
    <property type="project" value="TreeGrafter"/>
</dbReference>
<keyword evidence="6" id="KW-0029">Amino-acid transport</keyword>
<feature type="transmembrane region" description="Helical" evidence="9">
    <location>
        <begin position="95"/>
        <end position="118"/>
    </location>
</feature>
<proteinExistence type="inferred from homology"/>
<comment type="caution">
    <text evidence="11">The sequence shown here is derived from an EMBL/GenBank/DDBJ whole genome shotgun (WGS) entry which is preliminary data.</text>
</comment>
<keyword evidence="7 9" id="KW-1133">Transmembrane helix</keyword>
<comment type="similarity">
    <text evidence="2">Belongs to the binding-protein-dependent transport system permease family. CysTW subfamily.</text>
</comment>
<evidence type="ECO:0000256" key="3">
    <source>
        <dbReference type="ARBA" id="ARBA00022448"/>
    </source>
</evidence>
<dbReference type="Pfam" id="PF00528">
    <property type="entry name" value="BPD_transp_1"/>
    <property type="match status" value="1"/>
</dbReference>
<dbReference type="PANTHER" id="PTHR47737">
    <property type="entry name" value="GLYCINE BETAINE/PROLINE BETAINE TRANSPORT SYSTEM PERMEASE PROTEIN PROW"/>
    <property type="match status" value="1"/>
</dbReference>
<dbReference type="EMBL" id="WKKF01000001">
    <property type="protein sequence ID" value="MRX53437.1"/>
    <property type="molecule type" value="Genomic_DNA"/>
</dbReference>
<keyword evidence="12" id="KW-1185">Reference proteome</keyword>
<evidence type="ECO:0000256" key="1">
    <source>
        <dbReference type="ARBA" id="ARBA00004651"/>
    </source>
</evidence>
<dbReference type="GO" id="GO:0015871">
    <property type="term" value="P:choline transport"/>
    <property type="evidence" value="ECO:0007669"/>
    <property type="project" value="TreeGrafter"/>
</dbReference>
<dbReference type="CDD" id="cd06261">
    <property type="entry name" value="TM_PBP2"/>
    <property type="match status" value="1"/>
</dbReference>
<gene>
    <name evidence="11" type="ORF">GJU41_05600</name>
</gene>
<evidence type="ECO:0000256" key="9">
    <source>
        <dbReference type="RuleBase" id="RU363032"/>
    </source>
</evidence>
<organism evidence="11 12">
    <name type="scientific">Metabacillus idriensis</name>
    <dbReference type="NCBI Taxonomy" id="324768"/>
    <lineage>
        <taxon>Bacteria</taxon>
        <taxon>Bacillati</taxon>
        <taxon>Bacillota</taxon>
        <taxon>Bacilli</taxon>
        <taxon>Bacillales</taxon>
        <taxon>Bacillaceae</taxon>
        <taxon>Metabacillus</taxon>
    </lineage>
</organism>
<comment type="subcellular location">
    <subcellularLocation>
        <location evidence="1 9">Cell membrane</location>
        <topology evidence="1 9">Multi-pass membrane protein</topology>
    </subcellularLocation>
</comment>
<sequence length="280" mass="30253">MNNIPKIPVGRWVDGFVTYLNETFEGFFGWLSDGIEGFTDLIVYGLMAIPALLLILIVTGIAWYVSRSWSLPVLAFVGLLFIVNLGYWEQTIDTLSLVLTSVIISIIIGVPIGIIASQNETFSKIMTPILDLMQTMPAFVYLIPAILFFGIGVVPGIIASVIFAMPPTIRLTNLGIRQVPEDLVEAANAFGSTTMQKLIKVELPLATKTIMAGINQSIMLALSMVVIASLVGAPGLGVDVYRAVTRIEVGRGFEAGIAIVILAIILDRITQNLGTKKKEG</sequence>
<dbReference type="InterPro" id="IPR035906">
    <property type="entry name" value="MetI-like_sf"/>
</dbReference>
<feature type="transmembrane region" description="Helical" evidence="9">
    <location>
        <begin position="218"/>
        <end position="237"/>
    </location>
</feature>
<keyword evidence="5 9" id="KW-0812">Transmembrane</keyword>
<keyword evidence="4" id="KW-1003">Cell membrane</keyword>
<dbReference type="RefSeq" id="WP_070878969.1">
    <property type="nucleotide sequence ID" value="NZ_CAJFZX010000003.1"/>
</dbReference>
<reference evidence="11 12" key="1">
    <citation type="submission" date="2019-11" db="EMBL/GenBank/DDBJ databases">
        <title>Bacillus idriensis genome.</title>
        <authorList>
            <person name="Konopka E.N."/>
            <person name="Newman J.D."/>
        </authorList>
    </citation>
    <scope>NUCLEOTIDE SEQUENCE [LARGE SCALE GENOMIC DNA]</scope>
    <source>
        <strain evidence="11 12">DSM 19097</strain>
    </source>
</reference>
<feature type="transmembrane region" description="Helical" evidence="9">
    <location>
        <begin position="249"/>
        <end position="269"/>
    </location>
</feature>
<evidence type="ECO:0000259" key="10">
    <source>
        <dbReference type="PROSITE" id="PS50928"/>
    </source>
</evidence>
<dbReference type="Gene3D" id="1.10.3720.10">
    <property type="entry name" value="MetI-like"/>
    <property type="match status" value="1"/>
</dbReference>
<evidence type="ECO:0000256" key="7">
    <source>
        <dbReference type="ARBA" id="ARBA00022989"/>
    </source>
</evidence>
<evidence type="ECO:0000256" key="4">
    <source>
        <dbReference type="ARBA" id="ARBA00022475"/>
    </source>
</evidence>
<evidence type="ECO:0000313" key="12">
    <source>
        <dbReference type="Proteomes" id="UP000441585"/>
    </source>
</evidence>
<evidence type="ECO:0000256" key="8">
    <source>
        <dbReference type="ARBA" id="ARBA00023136"/>
    </source>
</evidence>
<dbReference type="GO" id="GO:0015226">
    <property type="term" value="F:carnitine transmembrane transporter activity"/>
    <property type="evidence" value="ECO:0007669"/>
    <property type="project" value="TreeGrafter"/>
</dbReference>
<feature type="transmembrane region" description="Helical" evidence="9">
    <location>
        <begin position="138"/>
        <end position="164"/>
    </location>
</feature>
<dbReference type="GO" id="GO:0005275">
    <property type="term" value="F:amine transmembrane transporter activity"/>
    <property type="evidence" value="ECO:0007669"/>
    <property type="project" value="TreeGrafter"/>
</dbReference>